<protein>
    <submittedName>
        <fullName evidence="4">3-oxoacyl-[acyl-carrier-protein] reductase FabG</fullName>
    </submittedName>
</protein>
<accession>A0A7V8JLK2</accession>
<dbReference type="Proteomes" id="UP000487117">
    <property type="component" value="Unassembled WGS sequence"/>
</dbReference>
<organism evidence="4 5">
    <name type="scientific">Stenotrophomonas maltophilia</name>
    <name type="common">Pseudomonas maltophilia</name>
    <name type="synonym">Xanthomonas maltophilia</name>
    <dbReference type="NCBI Taxonomy" id="40324"/>
    <lineage>
        <taxon>Bacteria</taxon>
        <taxon>Pseudomonadati</taxon>
        <taxon>Pseudomonadota</taxon>
        <taxon>Gammaproteobacteria</taxon>
        <taxon>Lysobacterales</taxon>
        <taxon>Lysobacteraceae</taxon>
        <taxon>Stenotrophomonas</taxon>
        <taxon>Stenotrophomonas maltophilia group</taxon>
    </lineage>
</organism>
<dbReference type="InterPro" id="IPR020904">
    <property type="entry name" value="Sc_DH/Rdtase_CS"/>
</dbReference>
<proteinExistence type="inferred from homology"/>
<dbReference type="Gene3D" id="3.40.50.720">
    <property type="entry name" value="NAD(P)-binding Rossmann-like Domain"/>
    <property type="match status" value="1"/>
</dbReference>
<dbReference type="PANTHER" id="PTHR44196">
    <property type="entry name" value="DEHYDROGENASE/REDUCTASE SDR FAMILY MEMBER 7B"/>
    <property type="match status" value="1"/>
</dbReference>
<gene>
    <name evidence="4" type="primary">fabG_10</name>
    <name evidence="4" type="ORF">GAK31_02462</name>
</gene>
<dbReference type="GO" id="GO:0016020">
    <property type="term" value="C:membrane"/>
    <property type="evidence" value="ECO:0007669"/>
    <property type="project" value="TreeGrafter"/>
</dbReference>
<keyword evidence="2" id="KW-0560">Oxidoreductase</keyword>
<evidence type="ECO:0000259" key="3">
    <source>
        <dbReference type="SMART" id="SM00822"/>
    </source>
</evidence>
<sequence length="251" mass="27334">MNITGNTILVTGGSSGIGRALAIALHQRGNRVIVTGRRQPLLDDIARQHPGITALTLDLSDPASLARLADTIHARFPTLNVLIANAGISRSEDMAAAHWDDHDAEAIVETNILGVLRTAATFLPLLKRQPHATFIATSSALAFVPRSAFPTYCASKAFLHSWLVSLRHQLRHLPLEVLELSPPYVQTLLTGAAQAHDPRAMPLQDYITQVMQRLERGEHPGGELLLSADLPRRWAERDGTYAALFEAMNGV</sequence>
<reference evidence="5" key="1">
    <citation type="journal article" date="2020" name="MBio">
        <title>Horizontal gene transfer to a defensive symbiont with a reduced genome amongst a multipartite beetle microbiome.</title>
        <authorList>
            <person name="Waterworth S.C."/>
            <person name="Florez L.V."/>
            <person name="Rees E.R."/>
            <person name="Hertweck C."/>
            <person name="Kaltenpoth M."/>
            <person name="Kwan J.C."/>
        </authorList>
    </citation>
    <scope>NUCLEOTIDE SEQUENCE [LARGE SCALE GENOMIC DNA]</scope>
</reference>
<dbReference type="PROSITE" id="PS00061">
    <property type="entry name" value="ADH_SHORT"/>
    <property type="match status" value="1"/>
</dbReference>
<name>A0A7V8JLK2_STEMA</name>
<dbReference type="Pfam" id="PF00106">
    <property type="entry name" value="adh_short"/>
    <property type="match status" value="1"/>
</dbReference>
<evidence type="ECO:0000313" key="4">
    <source>
        <dbReference type="EMBL" id="KAF1014975.1"/>
    </source>
</evidence>
<dbReference type="SUPFAM" id="SSF51735">
    <property type="entry name" value="NAD(P)-binding Rossmann-fold domains"/>
    <property type="match status" value="1"/>
</dbReference>
<evidence type="ECO:0000313" key="5">
    <source>
        <dbReference type="Proteomes" id="UP000487117"/>
    </source>
</evidence>
<evidence type="ECO:0000256" key="2">
    <source>
        <dbReference type="ARBA" id="ARBA00023002"/>
    </source>
</evidence>
<feature type="domain" description="Ketoreductase" evidence="3">
    <location>
        <begin position="6"/>
        <end position="186"/>
    </location>
</feature>
<dbReference type="InterPro" id="IPR036291">
    <property type="entry name" value="NAD(P)-bd_dom_sf"/>
</dbReference>
<dbReference type="AlphaFoldDB" id="A0A7V8JLK2"/>
<dbReference type="GO" id="GO:0016491">
    <property type="term" value="F:oxidoreductase activity"/>
    <property type="evidence" value="ECO:0007669"/>
    <property type="project" value="UniProtKB-KW"/>
</dbReference>
<dbReference type="SMART" id="SM00822">
    <property type="entry name" value="PKS_KR"/>
    <property type="match status" value="1"/>
</dbReference>
<dbReference type="PRINTS" id="PR00081">
    <property type="entry name" value="GDHRDH"/>
</dbReference>
<dbReference type="InterPro" id="IPR057326">
    <property type="entry name" value="KR_dom"/>
</dbReference>
<comment type="similarity">
    <text evidence="1">Belongs to the short-chain dehydrogenases/reductases (SDR) family.</text>
</comment>
<dbReference type="InterPro" id="IPR002347">
    <property type="entry name" value="SDR_fam"/>
</dbReference>
<dbReference type="PANTHER" id="PTHR44196:SF1">
    <property type="entry name" value="DEHYDROGENASE_REDUCTASE SDR FAMILY MEMBER 7B"/>
    <property type="match status" value="1"/>
</dbReference>
<dbReference type="EMBL" id="WNDS01000003">
    <property type="protein sequence ID" value="KAF1014975.1"/>
    <property type="molecule type" value="Genomic_DNA"/>
</dbReference>
<evidence type="ECO:0000256" key="1">
    <source>
        <dbReference type="ARBA" id="ARBA00006484"/>
    </source>
</evidence>
<comment type="caution">
    <text evidence="4">The sequence shown here is derived from an EMBL/GenBank/DDBJ whole genome shotgun (WGS) entry which is preliminary data.</text>
</comment>